<dbReference type="PANTHER" id="PTHR42973">
    <property type="entry name" value="BINDING OXIDOREDUCTASE, PUTATIVE (AFU_ORTHOLOGUE AFUA_1G17690)-RELATED"/>
    <property type="match status" value="1"/>
</dbReference>
<feature type="domain" description="FAD-binding PCMH-type" evidence="6">
    <location>
        <begin position="68"/>
        <end position="253"/>
    </location>
</feature>
<dbReference type="Pfam" id="PF08031">
    <property type="entry name" value="BBE"/>
    <property type="match status" value="1"/>
</dbReference>
<dbReference type="EMBL" id="PXXK01000362">
    <property type="protein sequence ID" value="RFN45249.1"/>
    <property type="molecule type" value="Genomic_DNA"/>
</dbReference>
<dbReference type="Gene3D" id="3.40.462.20">
    <property type="match status" value="1"/>
</dbReference>
<keyword evidence="4" id="KW-0274">FAD</keyword>
<dbReference type="Proteomes" id="UP000265631">
    <property type="component" value="Unassembled WGS sequence"/>
</dbReference>
<dbReference type="InterPro" id="IPR016167">
    <property type="entry name" value="FAD-bd_PCMH_sub1"/>
</dbReference>
<dbReference type="InterPro" id="IPR016169">
    <property type="entry name" value="FAD-bd_PCMH_sub2"/>
</dbReference>
<gene>
    <name evidence="7" type="ORF">FIE12Z_10530</name>
</gene>
<keyword evidence="8" id="KW-1185">Reference proteome</keyword>
<evidence type="ECO:0000256" key="5">
    <source>
        <dbReference type="ARBA" id="ARBA00023002"/>
    </source>
</evidence>
<dbReference type="InterPro" id="IPR006094">
    <property type="entry name" value="Oxid_FAD_bind_N"/>
</dbReference>
<evidence type="ECO:0000256" key="2">
    <source>
        <dbReference type="ARBA" id="ARBA00005466"/>
    </source>
</evidence>
<evidence type="ECO:0000313" key="7">
    <source>
        <dbReference type="EMBL" id="RFN45249.1"/>
    </source>
</evidence>
<dbReference type="InterPro" id="IPR036318">
    <property type="entry name" value="FAD-bd_PCMH-like_sf"/>
</dbReference>
<keyword evidence="5" id="KW-0560">Oxidoreductase</keyword>
<dbReference type="STRING" id="2594813.A0A395MDQ8"/>
<comment type="caution">
    <text evidence="7">The sequence shown here is derived from an EMBL/GenBank/DDBJ whole genome shotgun (WGS) entry which is preliminary data.</text>
</comment>
<evidence type="ECO:0000256" key="1">
    <source>
        <dbReference type="ARBA" id="ARBA00001974"/>
    </source>
</evidence>
<dbReference type="SUPFAM" id="SSF56176">
    <property type="entry name" value="FAD-binding/transporter-associated domain-like"/>
    <property type="match status" value="1"/>
</dbReference>
<protein>
    <submittedName>
        <fullName evidence="7">6-hydroxy-d-nicotine oxidase</fullName>
    </submittedName>
</protein>
<evidence type="ECO:0000256" key="4">
    <source>
        <dbReference type="ARBA" id="ARBA00022827"/>
    </source>
</evidence>
<organism evidence="7 8">
    <name type="scientific">Fusarium flagelliforme</name>
    <dbReference type="NCBI Taxonomy" id="2675880"/>
    <lineage>
        <taxon>Eukaryota</taxon>
        <taxon>Fungi</taxon>
        <taxon>Dikarya</taxon>
        <taxon>Ascomycota</taxon>
        <taxon>Pezizomycotina</taxon>
        <taxon>Sordariomycetes</taxon>
        <taxon>Hypocreomycetidae</taxon>
        <taxon>Hypocreales</taxon>
        <taxon>Nectriaceae</taxon>
        <taxon>Fusarium</taxon>
        <taxon>Fusarium incarnatum-equiseti species complex</taxon>
    </lineage>
</organism>
<proteinExistence type="inferred from homology"/>
<dbReference type="PROSITE" id="PS51387">
    <property type="entry name" value="FAD_PCMH"/>
    <property type="match status" value="1"/>
</dbReference>
<keyword evidence="3" id="KW-0285">Flavoprotein</keyword>
<comment type="cofactor">
    <cofactor evidence="1">
        <name>FAD</name>
        <dbReference type="ChEBI" id="CHEBI:57692"/>
    </cofactor>
</comment>
<reference evidence="7 8" key="1">
    <citation type="journal article" date="2018" name="PLoS Pathog.">
        <title>Evolution of structural diversity of trichothecenes, a family of toxins produced by plant pathogenic and entomopathogenic fungi.</title>
        <authorList>
            <person name="Proctor R.H."/>
            <person name="McCormick S.P."/>
            <person name="Kim H.S."/>
            <person name="Cardoza R.E."/>
            <person name="Stanley A.M."/>
            <person name="Lindo L."/>
            <person name="Kelly A."/>
            <person name="Brown D.W."/>
            <person name="Lee T."/>
            <person name="Vaughan M.M."/>
            <person name="Alexander N.J."/>
            <person name="Busman M."/>
            <person name="Gutierrez S."/>
        </authorList>
    </citation>
    <scope>NUCLEOTIDE SEQUENCE [LARGE SCALE GENOMIC DNA]</scope>
    <source>
        <strain evidence="7 8">NRRL 13405</strain>
    </source>
</reference>
<dbReference type="InterPro" id="IPR012951">
    <property type="entry name" value="BBE"/>
</dbReference>
<dbReference type="Pfam" id="PF01565">
    <property type="entry name" value="FAD_binding_4"/>
    <property type="match status" value="2"/>
</dbReference>
<dbReference type="InterPro" id="IPR050416">
    <property type="entry name" value="FAD-linked_Oxidoreductase"/>
</dbReference>
<dbReference type="Gene3D" id="3.30.43.10">
    <property type="entry name" value="Uridine Diphospho-n-acetylenolpyruvylglucosamine Reductase, domain 2"/>
    <property type="match status" value="1"/>
</dbReference>
<name>A0A395MDQ8_9HYPO</name>
<evidence type="ECO:0000256" key="3">
    <source>
        <dbReference type="ARBA" id="ARBA00022630"/>
    </source>
</evidence>
<accession>A0A395MDQ8</accession>
<dbReference type="GO" id="GO:0016491">
    <property type="term" value="F:oxidoreductase activity"/>
    <property type="evidence" value="ECO:0007669"/>
    <property type="project" value="UniProtKB-KW"/>
</dbReference>
<comment type="similarity">
    <text evidence="2">Belongs to the oxygen-dependent FAD-linked oxidoreductase family.</text>
</comment>
<evidence type="ECO:0000259" key="6">
    <source>
        <dbReference type="PROSITE" id="PS51387"/>
    </source>
</evidence>
<dbReference type="InterPro" id="IPR016166">
    <property type="entry name" value="FAD-bd_PCMH"/>
</dbReference>
<sequence>MEIIAAGASWVLNKAPSPQKMLGNFGLASLVAQSTWSDLSSKLSPNASIVLPNNDEFGGLVSRWRDWHAPQVGAVVAAFTEADVQETIRYANEHGIRFLARSGGHGATEALQFAKDVIIVDIRGMNDIKLAEDGKSAAISGGAMTGICECVGISAPILGGGHGWLQGQYGVASDQVISARVVLPNGEAVTASEDSNPDLFWGLRGAGHNFGIVTEWQYRIYDVKNPKWSYEIFIFLGDKLEEILELTNKMKKTQPPHMTHWIYIVNIPEIDPDKPIIWYAIISDGTVEEAREYAKPLHDIGPLNVNADAVPMPELAHVTIMGEDTVACAKGSTSLRYPIGLKDYNPPAVRKVYDSIAEISHRIPELAGSFFLLEGYSTYGVKAVDAAKSAFPHRNDEILITSVILYKPNATLDALAQEHGRKLRGLLLEASDDPEHLRAYVNYAHGDESLGDMYGHEAWRIEKLKGLKKKWDPENRMRFYAPIV</sequence>
<evidence type="ECO:0000313" key="8">
    <source>
        <dbReference type="Proteomes" id="UP000265631"/>
    </source>
</evidence>
<dbReference type="Gene3D" id="3.30.465.10">
    <property type="match status" value="1"/>
</dbReference>
<dbReference type="PANTHER" id="PTHR42973:SF9">
    <property type="entry name" value="FAD-BINDING PCMH-TYPE DOMAIN-CONTAINING PROTEIN-RELATED"/>
    <property type="match status" value="1"/>
</dbReference>
<dbReference type="GO" id="GO:0071949">
    <property type="term" value="F:FAD binding"/>
    <property type="evidence" value="ECO:0007669"/>
    <property type="project" value="InterPro"/>
</dbReference>
<dbReference type="AlphaFoldDB" id="A0A395MDQ8"/>